<name>A0ABW3DFF7_9BACL</name>
<evidence type="ECO:0000313" key="2">
    <source>
        <dbReference type="Proteomes" id="UP001597120"/>
    </source>
</evidence>
<keyword evidence="2" id="KW-1185">Reference proteome</keyword>
<evidence type="ECO:0000313" key="1">
    <source>
        <dbReference type="EMBL" id="MFD0872187.1"/>
    </source>
</evidence>
<dbReference type="InterPro" id="IPR036390">
    <property type="entry name" value="WH_DNA-bd_sf"/>
</dbReference>
<dbReference type="RefSeq" id="WP_379291472.1">
    <property type="nucleotide sequence ID" value="NZ_JBHTIU010000103.1"/>
</dbReference>
<dbReference type="Proteomes" id="UP001597120">
    <property type="component" value="Unassembled WGS sequence"/>
</dbReference>
<sequence>MFAKNIWWPLKGHFDDLHPEYEVMDWRGRSYFADYVFAPKLWKILIEIKGYGEHVANMDRTKYCNELNRETFLSGMGFHVISFAYDDVANRPDLCIYLLRIVLNRYESANTKVERVFFADNEILRYSLFLARPIRPIDVSHYFSIDHRTAVAHLKRLCQKGWLKPIIRGTGSRILYYEVTKQGLESGLI</sequence>
<organism evidence="1 2">
    <name type="scientific">Paenibacillus residui</name>
    <dbReference type="NCBI Taxonomy" id="629724"/>
    <lineage>
        <taxon>Bacteria</taxon>
        <taxon>Bacillati</taxon>
        <taxon>Bacillota</taxon>
        <taxon>Bacilli</taxon>
        <taxon>Bacillales</taxon>
        <taxon>Paenibacillaceae</taxon>
        <taxon>Paenibacillus</taxon>
    </lineage>
</organism>
<evidence type="ECO:0008006" key="3">
    <source>
        <dbReference type="Google" id="ProtNLM"/>
    </source>
</evidence>
<reference evidence="2" key="1">
    <citation type="journal article" date="2019" name="Int. J. Syst. Evol. Microbiol.">
        <title>The Global Catalogue of Microorganisms (GCM) 10K type strain sequencing project: providing services to taxonomists for standard genome sequencing and annotation.</title>
        <authorList>
            <consortium name="The Broad Institute Genomics Platform"/>
            <consortium name="The Broad Institute Genome Sequencing Center for Infectious Disease"/>
            <person name="Wu L."/>
            <person name="Ma J."/>
        </authorList>
    </citation>
    <scope>NUCLEOTIDE SEQUENCE [LARGE SCALE GENOMIC DNA]</scope>
    <source>
        <strain evidence="2">CCUG 57263</strain>
    </source>
</reference>
<protein>
    <recommendedName>
        <fullName evidence="3">DUF559 domain-containing protein</fullName>
    </recommendedName>
</protein>
<dbReference type="SUPFAM" id="SSF46785">
    <property type="entry name" value="Winged helix' DNA-binding domain"/>
    <property type="match status" value="1"/>
</dbReference>
<proteinExistence type="predicted"/>
<comment type="caution">
    <text evidence="1">The sequence shown here is derived from an EMBL/GenBank/DDBJ whole genome shotgun (WGS) entry which is preliminary data.</text>
</comment>
<dbReference type="EMBL" id="JBHTIU010000103">
    <property type="protein sequence ID" value="MFD0872187.1"/>
    <property type="molecule type" value="Genomic_DNA"/>
</dbReference>
<accession>A0ABW3DFF7</accession>
<gene>
    <name evidence="1" type="ORF">ACFQ03_24000</name>
</gene>